<evidence type="ECO:0000313" key="3">
    <source>
        <dbReference type="Proteomes" id="UP000248330"/>
    </source>
</evidence>
<evidence type="ECO:0000313" key="2">
    <source>
        <dbReference type="EMBL" id="PXV70363.1"/>
    </source>
</evidence>
<evidence type="ECO:0000259" key="1">
    <source>
        <dbReference type="Pfam" id="PF02538"/>
    </source>
</evidence>
<dbReference type="GO" id="GO:0003824">
    <property type="term" value="F:catalytic activity"/>
    <property type="evidence" value="ECO:0007669"/>
    <property type="project" value="InterPro"/>
</dbReference>
<dbReference type="Pfam" id="PF02538">
    <property type="entry name" value="Hydantoinase_B"/>
    <property type="match status" value="1"/>
</dbReference>
<reference evidence="2 3" key="1">
    <citation type="submission" date="2018-04" db="EMBL/GenBank/DDBJ databases">
        <title>Genomic Encyclopedia of Type Strains, Phase IV (KMG-IV): sequencing the most valuable type-strain genomes for metagenomic binning, comparative biology and taxonomic classification.</title>
        <authorList>
            <person name="Goeker M."/>
        </authorList>
    </citation>
    <scope>NUCLEOTIDE SEQUENCE [LARGE SCALE GENOMIC DNA]</scope>
    <source>
        <strain evidence="2 3">DSM 104150</strain>
    </source>
</reference>
<protein>
    <submittedName>
        <fullName evidence="2">Hydantoinase/oxoprolinase-like protein</fullName>
    </submittedName>
</protein>
<dbReference type="Proteomes" id="UP000248330">
    <property type="component" value="Unassembled WGS sequence"/>
</dbReference>
<name>A0A318ECZ5_9GAMM</name>
<dbReference type="AlphaFoldDB" id="A0A318ECZ5"/>
<proteinExistence type="predicted"/>
<dbReference type="EMBL" id="QICN01000002">
    <property type="protein sequence ID" value="PXV70363.1"/>
    <property type="molecule type" value="Genomic_DNA"/>
</dbReference>
<gene>
    <name evidence="2" type="ORF">C8D93_102215</name>
</gene>
<sequence length="81" mass="8706">MHQYDGVHQYYETICGGAGPGFDGARAVHTYMTNNRLTDPEVLETGFPVRVEQFAIRSAPAGADVTVAAMASSVASAFLRR</sequence>
<accession>A0A318ECZ5</accession>
<organism evidence="2 3">
    <name type="scientific">Sinimarinibacterium flocculans</name>
    <dbReference type="NCBI Taxonomy" id="985250"/>
    <lineage>
        <taxon>Bacteria</taxon>
        <taxon>Pseudomonadati</taxon>
        <taxon>Pseudomonadota</taxon>
        <taxon>Gammaproteobacteria</taxon>
        <taxon>Nevskiales</taxon>
        <taxon>Nevskiaceae</taxon>
        <taxon>Sinimarinibacterium</taxon>
    </lineage>
</organism>
<keyword evidence="3" id="KW-1185">Reference proteome</keyword>
<feature type="domain" description="Hydantoinase B/oxoprolinase" evidence="1">
    <location>
        <begin position="6"/>
        <end position="63"/>
    </location>
</feature>
<comment type="caution">
    <text evidence="2">The sequence shown here is derived from an EMBL/GenBank/DDBJ whole genome shotgun (WGS) entry which is preliminary data.</text>
</comment>
<dbReference type="InterPro" id="IPR003692">
    <property type="entry name" value="Hydantoinase_B"/>
</dbReference>